<evidence type="ECO:0000256" key="1">
    <source>
        <dbReference type="SAM" id="Phobius"/>
    </source>
</evidence>
<keyword evidence="1" id="KW-1133">Transmembrane helix</keyword>
<feature type="transmembrane region" description="Helical" evidence="1">
    <location>
        <begin position="19"/>
        <end position="35"/>
    </location>
</feature>
<protein>
    <submittedName>
        <fullName evidence="2">Uncharacterized protein</fullName>
    </submittedName>
</protein>
<sequence>MAKNTIPGFKASGGTLKKLVGFAVVVAILVLVVQYPGDAAAMAKGAAGFVVDVIDGIVSFFRQVG</sequence>
<keyword evidence="1" id="KW-0812">Transmembrane</keyword>
<evidence type="ECO:0000313" key="3">
    <source>
        <dbReference type="Proteomes" id="UP000292003"/>
    </source>
</evidence>
<keyword evidence="3" id="KW-1185">Reference proteome</keyword>
<gene>
    <name evidence="2" type="ORF">EWH70_10705</name>
</gene>
<name>A0A4Q7J9I2_9PSEU</name>
<proteinExistence type="predicted"/>
<comment type="caution">
    <text evidence="2">The sequence shown here is derived from an EMBL/GenBank/DDBJ whole genome shotgun (WGS) entry which is preliminary data.</text>
</comment>
<feature type="transmembrane region" description="Helical" evidence="1">
    <location>
        <begin position="41"/>
        <end position="61"/>
    </location>
</feature>
<keyword evidence="1" id="KW-0472">Membrane</keyword>
<reference evidence="2 3" key="1">
    <citation type="submission" date="2019-02" db="EMBL/GenBank/DDBJ databases">
        <title>Draft genome sequence of Amycolatopsis sp. 8-3EHSu isolated from roots of Suaeda maritima.</title>
        <authorList>
            <person name="Duangmal K."/>
            <person name="Chantavorakit T."/>
        </authorList>
    </citation>
    <scope>NUCLEOTIDE SEQUENCE [LARGE SCALE GENOMIC DNA]</scope>
    <source>
        <strain evidence="2 3">8-3EHSu</strain>
    </source>
</reference>
<dbReference type="EMBL" id="SFCC01000004">
    <property type="protein sequence ID" value="RZQ64421.1"/>
    <property type="molecule type" value="Genomic_DNA"/>
</dbReference>
<evidence type="ECO:0000313" key="2">
    <source>
        <dbReference type="EMBL" id="RZQ64421.1"/>
    </source>
</evidence>
<accession>A0A4Q7J9I2</accession>
<organism evidence="2 3">
    <name type="scientific">Amycolatopsis suaedae</name>
    <dbReference type="NCBI Taxonomy" id="2510978"/>
    <lineage>
        <taxon>Bacteria</taxon>
        <taxon>Bacillati</taxon>
        <taxon>Actinomycetota</taxon>
        <taxon>Actinomycetes</taxon>
        <taxon>Pseudonocardiales</taxon>
        <taxon>Pseudonocardiaceae</taxon>
        <taxon>Amycolatopsis</taxon>
    </lineage>
</organism>
<dbReference type="AlphaFoldDB" id="A0A4Q7J9I2"/>
<dbReference type="RefSeq" id="WP_130475132.1">
    <property type="nucleotide sequence ID" value="NZ_SFCC01000004.1"/>
</dbReference>
<dbReference type="Proteomes" id="UP000292003">
    <property type="component" value="Unassembled WGS sequence"/>
</dbReference>